<feature type="non-terminal residue" evidence="2">
    <location>
        <position position="1"/>
    </location>
</feature>
<keyword evidence="3" id="KW-1185">Reference proteome</keyword>
<evidence type="ECO:0000313" key="3">
    <source>
        <dbReference type="Proteomes" id="UP000479710"/>
    </source>
</evidence>
<dbReference type="AlphaFoldDB" id="A0A6G1F8J6"/>
<feature type="region of interest" description="Disordered" evidence="1">
    <location>
        <begin position="49"/>
        <end position="81"/>
    </location>
</feature>
<reference evidence="2 3" key="1">
    <citation type="submission" date="2019-11" db="EMBL/GenBank/DDBJ databases">
        <title>Whole genome sequence of Oryza granulata.</title>
        <authorList>
            <person name="Li W."/>
        </authorList>
    </citation>
    <scope>NUCLEOTIDE SEQUENCE [LARGE SCALE GENOMIC DNA]</scope>
    <source>
        <strain evidence="3">cv. Menghai</strain>
        <tissue evidence="2">Leaf</tissue>
    </source>
</reference>
<accession>A0A6G1F8J6</accession>
<sequence>GRGAALGIEDDDSVIQAAGRRGIGVALGMWPQVWSSGGTATAAKLGGGDGCVERGEGQGDNAGSRRGNGDYGRGMVELGAS</sequence>
<protein>
    <recommendedName>
        <fullName evidence="4">DUF834 domain-containing protein</fullName>
    </recommendedName>
</protein>
<proteinExistence type="predicted"/>
<dbReference type="EMBL" id="SPHZ02000001">
    <property type="protein sequence ID" value="KAF0933165.1"/>
    <property type="molecule type" value="Genomic_DNA"/>
</dbReference>
<evidence type="ECO:0000313" key="2">
    <source>
        <dbReference type="EMBL" id="KAF0933165.1"/>
    </source>
</evidence>
<organism evidence="2 3">
    <name type="scientific">Oryza meyeriana var. granulata</name>
    <dbReference type="NCBI Taxonomy" id="110450"/>
    <lineage>
        <taxon>Eukaryota</taxon>
        <taxon>Viridiplantae</taxon>
        <taxon>Streptophyta</taxon>
        <taxon>Embryophyta</taxon>
        <taxon>Tracheophyta</taxon>
        <taxon>Spermatophyta</taxon>
        <taxon>Magnoliopsida</taxon>
        <taxon>Liliopsida</taxon>
        <taxon>Poales</taxon>
        <taxon>Poaceae</taxon>
        <taxon>BOP clade</taxon>
        <taxon>Oryzoideae</taxon>
        <taxon>Oryzeae</taxon>
        <taxon>Oryzinae</taxon>
        <taxon>Oryza</taxon>
        <taxon>Oryza meyeriana</taxon>
    </lineage>
</organism>
<evidence type="ECO:0008006" key="4">
    <source>
        <dbReference type="Google" id="ProtNLM"/>
    </source>
</evidence>
<evidence type="ECO:0000256" key="1">
    <source>
        <dbReference type="SAM" id="MobiDB-lite"/>
    </source>
</evidence>
<name>A0A6G1F8J6_9ORYZ</name>
<comment type="caution">
    <text evidence="2">The sequence shown here is derived from an EMBL/GenBank/DDBJ whole genome shotgun (WGS) entry which is preliminary data.</text>
</comment>
<dbReference type="Proteomes" id="UP000479710">
    <property type="component" value="Unassembled WGS sequence"/>
</dbReference>
<gene>
    <name evidence="2" type="ORF">E2562_014154</name>
</gene>